<evidence type="ECO:0000313" key="2">
    <source>
        <dbReference type="Proteomes" id="UP001530400"/>
    </source>
</evidence>
<dbReference type="Proteomes" id="UP001530400">
    <property type="component" value="Unassembled WGS sequence"/>
</dbReference>
<dbReference type="EMBL" id="JALLPJ020000313">
    <property type="protein sequence ID" value="KAL3795583.1"/>
    <property type="molecule type" value="Genomic_DNA"/>
</dbReference>
<evidence type="ECO:0000313" key="1">
    <source>
        <dbReference type="EMBL" id="KAL3795583.1"/>
    </source>
</evidence>
<keyword evidence="2" id="KW-1185">Reference proteome</keyword>
<sequence>MNEDEDEPVVDAAISLALITDAGELTHHPIGCEKKGIRHLGLLVHSFGSQKKIVIKTIFLDLALRNPAIFWLPTTHRGDHEPVIPYTDPPAWSKRGNHSLPIYSHELLFASEEASTEYSKDKGSNGKHMVSNGGIKKLEFFGNSMPHLGRHYSRAVVMIWPKAHREDIRTQAKGNKQYEYMEYA</sequence>
<accession>A0ABD3Q639</accession>
<proteinExistence type="predicted"/>
<protein>
    <submittedName>
        <fullName evidence="1">Uncharacterized protein</fullName>
    </submittedName>
</protein>
<reference evidence="1 2" key="1">
    <citation type="submission" date="2024-10" db="EMBL/GenBank/DDBJ databases">
        <title>Updated reference genomes for cyclostephanoid diatoms.</title>
        <authorList>
            <person name="Roberts W.R."/>
            <person name="Alverson A.J."/>
        </authorList>
    </citation>
    <scope>NUCLEOTIDE SEQUENCE [LARGE SCALE GENOMIC DNA]</scope>
    <source>
        <strain evidence="1 2">AJA010-31</strain>
    </source>
</reference>
<gene>
    <name evidence="1" type="ORF">ACHAWO_001578</name>
</gene>
<dbReference type="AlphaFoldDB" id="A0ABD3Q639"/>
<name>A0ABD3Q639_9STRA</name>
<organism evidence="1 2">
    <name type="scientific">Cyclotella atomus</name>
    <dbReference type="NCBI Taxonomy" id="382360"/>
    <lineage>
        <taxon>Eukaryota</taxon>
        <taxon>Sar</taxon>
        <taxon>Stramenopiles</taxon>
        <taxon>Ochrophyta</taxon>
        <taxon>Bacillariophyta</taxon>
        <taxon>Coscinodiscophyceae</taxon>
        <taxon>Thalassiosirophycidae</taxon>
        <taxon>Stephanodiscales</taxon>
        <taxon>Stephanodiscaceae</taxon>
        <taxon>Cyclotella</taxon>
    </lineage>
</organism>
<comment type="caution">
    <text evidence="1">The sequence shown here is derived from an EMBL/GenBank/DDBJ whole genome shotgun (WGS) entry which is preliminary data.</text>
</comment>